<name>A0A8D9F0Z4_9HEMI</name>
<proteinExistence type="predicted"/>
<dbReference type="AlphaFoldDB" id="A0A8D9F0Z4"/>
<sequence>MSFLVVGGFLNTMFFKYPQKKKFRDVKSVSTVGTAPKTWRKKVQRKYEENSLNHLIWDTLFMIPWVVKYFYCKGLQNIKKMKNWLVTDFVPFNKYFLYLFHK</sequence>
<dbReference type="EMBL" id="HBUF01590596">
    <property type="protein sequence ID" value="CAG6773246.1"/>
    <property type="molecule type" value="Transcribed_RNA"/>
</dbReference>
<protein>
    <submittedName>
        <fullName evidence="1">Uncharacterized protein</fullName>
    </submittedName>
</protein>
<evidence type="ECO:0000313" key="1">
    <source>
        <dbReference type="EMBL" id="CAG6773246.1"/>
    </source>
</evidence>
<organism evidence="1">
    <name type="scientific">Cacopsylla melanoneura</name>
    <dbReference type="NCBI Taxonomy" id="428564"/>
    <lineage>
        <taxon>Eukaryota</taxon>
        <taxon>Metazoa</taxon>
        <taxon>Ecdysozoa</taxon>
        <taxon>Arthropoda</taxon>
        <taxon>Hexapoda</taxon>
        <taxon>Insecta</taxon>
        <taxon>Pterygota</taxon>
        <taxon>Neoptera</taxon>
        <taxon>Paraneoptera</taxon>
        <taxon>Hemiptera</taxon>
        <taxon>Sternorrhyncha</taxon>
        <taxon>Psylloidea</taxon>
        <taxon>Psyllidae</taxon>
        <taxon>Psyllinae</taxon>
        <taxon>Cacopsylla</taxon>
    </lineage>
</organism>
<accession>A0A8D9F0Z4</accession>
<reference evidence="1" key="1">
    <citation type="submission" date="2021-05" db="EMBL/GenBank/DDBJ databases">
        <authorList>
            <person name="Alioto T."/>
            <person name="Alioto T."/>
            <person name="Gomez Garrido J."/>
        </authorList>
    </citation>
    <scope>NUCLEOTIDE SEQUENCE</scope>
</reference>